<sequence length="108" mass="11392">MEKVAEETQRKRKAHEEVGNGENGGSVGLGIDGINPQNPRSNFDVFAKNWYLYLEGEKLTVVVILGVAGLGGGWGGVGVLGSWGLGWRVVVGWVWVESSCGMGFGVGA</sequence>
<feature type="region of interest" description="Disordered" evidence="1">
    <location>
        <begin position="1"/>
        <end position="31"/>
    </location>
</feature>
<evidence type="ECO:0000313" key="2">
    <source>
        <dbReference type="EMBL" id="CAB4272102.1"/>
    </source>
</evidence>
<dbReference type="EMBL" id="CAEKDK010000003">
    <property type="protein sequence ID" value="CAB4272102.1"/>
    <property type="molecule type" value="Genomic_DNA"/>
</dbReference>
<feature type="compositionally biased region" description="Basic and acidic residues" evidence="1">
    <location>
        <begin position="1"/>
        <end position="18"/>
    </location>
</feature>
<proteinExistence type="predicted"/>
<reference evidence="2 3" key="1">
    <citation type="submission" date="2020-05" db="EMBL/GenBank/DDBJ databases">
        <authorList>
            <person name="Campoy J."/>
            <person name="Schneeberger K."/>
            <person name="Spophaly S."/>
        </authorList>
    </citation>
    <scope>NUCLEOTIDE SEQUENCE [LARGE SCALE GENOMIC DNA]</scope>
    <source>
        <strain evidence="2">PruArmRojPasFocal</strain>
    </source>
</reference>
<dbReference type="AlphaFoldDB" id="A0A6J5U814"/>
<name>A0A6J5U814_PRUAR</name>
<evidence type="ECO:0000256" key="1">
    <source>
        <dbReference type="SAM" id="MobiDB-lite"/>
    </source>
</evidence>
<gene>
    <name evidence="2" type="ORF">CURHAP_LOCUS18623</name>
</gene>
<evidence type="ECO:0000313" key="3">
    <source>
        <dbReference type="Proteomes" id="UP000507222"/>
    </source>
</evidence>
<feature type="compositionally biased region" description="Gly residues" evidence="1">
    <location>
        <begin position="21"/>
        <end position="31"/>
    </location>
</feature>
<protein>
    <submittedName>
        <fullName evidence="2">Uncharacterized protein</fullName>
    </submittedName>
</protein>
<accession>A0A6J5U814</accession>
<organism evidence="2 3">
    <name type="scientific">Prunus armeniaca</name>
    <name type="common">Apricot</name>
    <name type="synonym">Armeniaca vulgaris</name>
    <dbReference type="NCBI Taxonomy" id="36596"/>
    <lineage>
        <taxon>Eukaryota</taxon>
        <taxon>Viridiplantae</taxon>
        <taxon>Streptophyta</taxon>
        <taxon>Embryophyta</taxon>
        <taxon>Tracheophyta</taxon>
        <taxon>Spermatophyta</taxon>
        <taxon>Magnoliopsida</taxon>
        <taxon>eudicotyledons</taxon>
        <taxon>Gunneridae</taxon>
        <taxon>Pentapetalae</taxon>
        <taxon>rosids</taxon>
        <taxon>fabids</taxon>
        <taxon>Rosales</taxon>
        <taxon>Rosaceae</taxon>
        <taxon>Amygdaloideae</taxon>
        <taxon>Amygdaleae</taxon>
        <taxon>Prunus</taxon>
    </lineage>
</organism>
<dbReference type="Proteomes" id="UP000507222">
    <property type="component" value="Unassembled WGS sequence"/>
</dbReference>